<dbReference type="PANTHER" id="PTHR18895:SF74">
    <property type="entry name" value="MTRF1L RELEASE FACTOR GLUTAMINE METHYLTRANSFERASE"/>
    <property type="match status" value="1"/>
</dbReference>
<gene>
    <name evidence="5 8" type="primary">prmC</name>
    <name evidence="8" type="ORF">STRMA_0676</name>
</gene>
<dbReference type="Pfam" id="PF17827">
    <property type="entry name" value="PrmC_N"/>
    <property type="match status" value="1"/>
</dbReference>
<comment type="similarity">
    <text evidence="5">Belongs to the protein N5-glutamine methyltransferase family. PrmC subfamily.</text>
</comment>
<evidence type="ECO:0000256" key="1">
    <source>
        <dbReference type="ARBA" id="ARBA00022603"/>
    </source>
</evidence>
<protein>
    <recommendedName>
        <fullName evidence="5">Release factor glutamine methyltransferase</fullName>
        <shortName evidence="5">RF MTase</shortName>
        <ecNumber evidence="5">2.1.1.297</ecNumber>
    </recommendedName>
    <alternativeName>
        <fullName evidence="5">N5-glutamine methyltransferase PrmC</fullName>
    </alternativeName>
    <alternativeName>
        <fullName evidence="5">Protein-(glutamine-N5) MTase PrmC</fullName>
    </alternativeName>
    <alternativeName>
        <fullName evidence="5">Protein-glutamine N-methyltransferase PrmC</fullName>
    </alternativeName>
</protein>
<comment type="function">
    <text evidence="5">Methylates the class 1 translation termination release factors RF1/PrfA and RF2/PrfB on the glutamine residue of the universally conserved GGQ motif.</text>
</comment>
<dbReference type="InterPro" id="IPR002052">
    <property type="entry name" value="DNA_methylase_N6_adenine_CS"/>
</dbReference>
<comment type="catalytic activity">
    <reaction evidence="4 5">
        <text>L-glutaminyl-[peptide chain release factor] + S-adenosyl-L-methionine = N(5)-methyl-L-glutaminyl-[peptide chain release factor] + S-adenosyl-L-homocysteine + H(+)</text>
        <dbReference type="Rhea" id="RHEA:42896"/>
        <dbReference type="Rhea" id="RHEA-COMP:10271"/>
        <dbReference type="Rhea" id="RHEA-COMP:10272"/>
        <dbReference type="ChEBI" id="CHEBI:15378"/>
        <dbReference type="ChEBI" id="CHEBI:30011"/>
        <dbReference type="ChEBI" id="CHEBI:57856"/>
        <dbReference type="ChEBI" id="CHEBI:59789"/>
        <dbReference type="ChEBI" id="CHEBI:61891"/>
        <dbReference type="EC" id="2.1.1.297"/>
    </reaction>
</comment>
<name>G5JUD5_9STRE</name>
<dbReference type="InterPro" id="IPR004556">
    <property type="entry name" value="HemK-like"/>
</dbReference>
<organism evidence="8 9">
    <name type="scientific">Streptococcus macacae NCTC 11558</name>
    <dbReference type="NCBI Taxonomy" id="764298"/>
    <lineage>
        <taxon>Bacteria</taxon>
        <taxon>Bacillati</taxon>
        <taxon>Bacillota</taxon>
        <taxon>Bacilli</taxon>
        <taxon>Lactobacillales</taxon>
        <taxon>Streptococcaceae</taxon>
        <taxon>Streptococcus</taxon>
    </lineage>
</organism>
<dbReference type="Proteomes" id="UP000003573">
    <property type="component" value="Unassembled WGS sequence"/>
</dbReference>
<feature type="binding site" evidence="5">
    <location>
        <begin position="181"/>
        <end position="184"/>
    </location>
    <ligand>
        <name>substrate</name>
    </ligand>
</feature>
<dbReference type="InterPro" id="IPR029063">
    <property type="entry name" value="SAM-dependent_MTases_sf"/>
</dbReference>
<dbReference type="GO" id="GO:0003676">
    <property type="term" value="F:nucleic acid binding"/>
    <property type="evidence" value="ECO:0007669"/>
    <property type="project" value="InterPro"/>
</dbReference>
<dbReference type="InterPro" id="IPR040758">
    <property type="entry name" value="PrmC_N"/>
</dbReference>
<dbReference type="EMBL" id="AEUW02000001">
    <property type="protein sequence ID" value="EHJ51660.1"/>
    <property type="molecule type" value="Genomic_DNA"/>
</dbReference>
<evidence type="ECO:0000256" key="3">
    <source>
        <dbReference type="ARBA" id="ARBA00022691"/>
    </source>
</evidence>
<dbReference type="SUPFAM" id="SSF53335">
    <property type="entry name" value="S-adenosyl-L-methionine-dependent methyltransferases"/>
    <property type="match status" value="1"/>
</dbReference>
<dbReference type="AlphaFoldDB" id="G5JUD5"/>
<dbReference type="RefSeq" id="WP_003078723.1">
    <property type="nucleotide sequence ID" value="NZ_AEUW02000001.1"/>
</dbReference>
<dbReference type="NCBIfam" id="TIGR03534">
    <property type="entry name" value="RF_mod_PrmC"/>
    <property type="match status" value="1"/>
</dbReference>
<evidence type="ECO:0000256" key="4">
    <source>
        <dbReference type="ARBA" id="ARBA00048391"/>
    </source>
</evidence>
<comment type="caution">
    <text evidence="8">The sequence shown here is derived from an EMBL/GenBank/DDBJ whole genome shotgun (WGS) entry which is preliminary data.</text>
</comment>
<dbReference type="NCBIfam" id="TIGR00536">
    <property type="entry name" value="hemK_fam"/>
    <property type="match status" value="1"/>
</dbReference>
<keyword evidence="9" id="KW-1185">Reference proteome</keyword>
<dbReference type="Pfam" id="PF05175">
    <property type="entry name" value="MTS"/>
    <property type="match status" value="1"/>
</dbReference>
<keyword evidence="1 5" id="KW-0489">Methyltransferase</keyword>
<evidence type="ECO:0000256" key="5">
    <source>
        <dbReference type="HAMAP-Rule" id="MF_02126"/>
    </source>
</evidence>
<dbReference type="InterPro" id="IPR007848">
    <property type="entry name" value="Small_mtfrase_dom"/>
</dbReference>
<dbReference type="InterPro" id="IPR050320">
    <property type="entry name" value="N5-glutamine_MTase"/>
</dbReference>
<reference evidence="8 9" key="1">
    <citation type="journal article" date="2014" name="Int. J. Syst. Evol. Microbiol.">
        <title>Phylogenomics and the dynamic genome evolution of the genus Streptococcus.</title>
        <authorList>
            <consortium name="The Broad Institute Genome Sequencing Platform"/>
            <person name="Richards V.P."/>
            <person name="Palmer S.R."/>
            <person name="Pavinski Bitar P.D."/>
            <person name="Qin X."/>
            <person name="Weinstock G.M."/>
            <person name="Highlander S.K."/>
            <person name="Town C.D."/>
            <person name="Burne R.A."/>
            <person name="Stanhope M.J."/>
        </authorList>
    </citation>
    <scope>NUCLEOTIDE SEQUENCE [LARGE SCALE GENOMIC DNA]</scope>
    <source>
        <strain evidence="8 9">NCTC 11558</strain>
    </source>
</reference>
<feature type="domain" description="Methyltransferase small" evidence="6">
    <location>
        <begin position="106"/>
        <end position="190"/>
    </location>
</feature>
<dbReference type="Gene3D" id="1.10.8.10">
    <property type="entry name" value="DNA helicase RuvA subunit, C-terminal domain"/>
    <property type="match status" value="1"/>
</dbReference>
<dbReference type="PANTHER" id="PTHR18895">
    <property type="entry name" value="HEMK METHYLTRANSFERASE"/>
    <property type="match status" value="1"/>
</dbReference>
<dbReference type="GO" id="GO:0032259">
    <property type="term" value="P:methylation"/>
    <property type="evidence" value="ECO:0007669"/>
    <property type="project" value="UniProtKB-KW"/>
</dbReference>
<evidence type="ECO:0000313" key="9">
    <source>
        <dbReference type="Proteomes" id="UP000003573"/>
    </source>
</evidence>
<dbReference type="eggNOG" id="COG2890">
    <property type="taxonomic scope" value="Bacteria"/>
</dbReference>
<dbReference type="CDD" id="cd02440">
    <property type="entry name" value="AdoMet_MTases"/>
    <property type="match status" value="1"/>
</dbReference>
<feature type="domain" description="Release factor glutamine methyltransferase N-terminal" evidence="7">
    <location>
        <begin position="5"/>
        <end position="73"/>
    </location>
</feature>
<dbReference type="EC" id="2.1.1.297" evidence="5"/>
<dbReference type="InterPro" id="IPR019874">
    <property type="entry name" value="RF_methyltr_PrmC"/>
</dbReference>
<sequence>MNYAQAISRYEDQLSSIGEEKESLSYIFREIKGWDYTKFILHQAKEIKAADLELMEEIMLQLKQHIPAQYITGQVHFSDLVLLVNQHVLIPRPETQELVQLILAENDAASSKVLDIGTGSGAIALSLAKERASWDITASDISEKALEVARENAQINHLTVAFLHSDVFSHISEKFDILVSNPPYIALEDKKEVEKNVLLHEPHLALFADQDGLAVYQNIAENAAQHLSSKGKIYLEIGYKQGQKVVRLFEDYFPEKRVRLLQDIFGKDRMVVVDDG</sequence>
<keyword evidence="2 5" id="KW-0808">Transferase</keyword>
<proteinExistence type="inferred from homology"/>
<keyword evidence="3 5" id="KW-0949">S-adenosyl-L-methionine</keyword>
<evidence type="ECO:0000259" key="6">
    <source>
        <dbReference type="Pfam" id="PF05175"/>
    </source>
</evidence>
<accession>G5JUD5</accession>
<dbReference type="OrthoDB" id="9800643at2"/>
<feature type="binding site" evidence="5">
    <location>
        <position position="140"/>
    </location>
    <ligand>
        <name>S-adenosyl-L-methionine</name>
        <dbReference type="ChEBI" id="CHEBI:59789"/>
    </ligand>
</feature>
<dbReference type="GO" id="GO:0102559">
    <property type="term" value="F:peptide chain release factor N(5)-glutamine methyltransferase activity"/>
    <property type="evidence" value="ECO:0007669"/>
    <property type="project" value="UniProtKB-EC"/>
</dbReference>
<evidence type="ECO:0000313" key="8">
    <source>
        <dbReference type="EMBL" id="EHJ51660.1"/>
    </source>
</evidence>
<dbReference type="PROSITE" id="PS00092">
    <property type="entry name" value="N6_MTASE"/>
    <property type="match status" value="1"/>
</dbReference>
<comment type="caution">
    <text evidence="5">Lacks conserved residue(s) required for the propagation of feature annotation.</text>
</comment>
<evidence type="ECO:0000256" key="2">
    <source>
        <dbReference type="ARBA" id="ARBA00022679"/>
    </source>
</evidence>
<evidence type="ECO:0000259" key="7">
    <source>
        <dbReference type="Pfam" id="PF17827"/>
    </source>
</evidence>
<dbReference type="STRING" id="764298.STRMA_0676"/>
<dbReference type="Gene3D" id="3.40.50.150">
    <property type="entry name" value="Vaccinia Virus protein VP39"/>
    <property type="match status" value="1"/>
</dbReference>
<dbReference type="HAMAP" id="MF_02126">
    <property type="entry name" value="RF_methyltr_PrmC"/>
    <property type="match status" value="1"/>
</dbReference>
<feature type="binding site" evidence="5">
    <location>
        <begin position="117"/>
        <end position="121"/>
    </location>
    <ligand>
        <name>S-adenosyl-L-methionine</name>
        <dbReference type="ChEBI" id="CHEBI:59789"/>
    </ligand>
</feature>
<feature type="binding site" evidence="5">
    <location>
        <position position="181"/>
    </location>
    <ligand>
        <name>S-adenosyl-L-methionine</name>
        <dbReference type="ChEBI" id="CHEBI:59789"/>
    </ligand>
</feature>